<feature type="compositionally biased region" description="Polar residues" evidence="1">
    <location>
        <begin position="38"/>
        <end position="53"/>
    </location>
</feature>
<name>A0AAF0YFE7_9TREE</name>
<reference evidence="2" key="1">
    <citation type="submission" date="2023-10" db="EMBL/GenBank/DDBJ databases">
        <authorList>
            <person name="Noh H."/>
        </authorList>
    </citation>
    <scope>NUCLEOTIDE SEQUENCE</scope>
    <source>
        <strain evidence="2">DUCC4014</strain>
    </source>
</reference>
<organism evidence="2 3">
    <name type="scientific">Vanrija pseudolonga</name>
    <dbReference type="NCBI Taxonomy" id="143232"/>
    <lineage>
        <taxon>Eukaryota</taxon>
        <taxon>Fungi</taxon>
        <taxon>Dikarya</taxon>
        <taxon>Basidiomycota</taxon>
        <taxon>Agaricomycotina</taxon>
        <taxon>Tremellomycetes</taxon>
        <taxon>Trichosporonales</taxon>
        <taxon>Trichosporonaceae</taxon>
        <taxon>Vanrija</taxon>
    </lineage>
</organism>
<feature type="region of interest" description="Disordered" evidence="1">
    <location>
        <begin position="173"/>
        <end position="242"/>
    </location>
</feature>
<protein>
    <submittedName>
        <fullName evidence="2">Uncharacterized protein</fullName>
    </submittedName>
</protein>
<feature type="compositionally biased region" description="Polar residues" evidence="1">
    <location>
        <begin position="233"/>
        <end position="242"/>
    </location>
</feature>
<evidence type="ECO:0000313" key="2">
    <source>
        <dbReference type="EMBL" id="WOO83581.1"/>
    </source>
</evidence>
<keyword evidence="3" id="KW-1185">Reference proteome</keyword>
<feature type="region of interest" description="Disordered" evidence="1">
    <location>
        <begin position="1"/>
        <end position="118"/>
    </location>
</feature>
<proteinExistence type="predicted"/>
<dbReference type="Proteomes" id="UP000827549">
    <property type="component" value="Chromosome 5"/>
</dbReference>
<dbReference type="GeneID" id="87810273"/>
<sequence>MPHTSSLRRSDRVHRLSVIRTRLTPKLEERDESDQETTSEWSCRPSTSSSRQLGSPPLGCPASSPPSTGGESTSGASSRVSSIDLDTLPRRRVVFKLPSIQRDSEQDEAQPTSSPTTTAAATLVRDHSMSGVTGGSILRSAPAPLLTSTTLPKSQCNGALDALCIADALAPAATTPSMPGHTESRATDGPLLDTQTDTRDMLESRPPMEGATGAIAEPQAPSDPPTEMLLPWTATNSALNLA</sequence>
<dbReference type="RefSeq" id="XP_062629607.1">
    <property type="nucleotide sequence ID" value="XM_062773623.1"/>
</dbReference>
<feature type="compositionally biased region" description="Low complexity" evidence="1">
    <location>
        <begin position="61"/>
        <end position="78"/>
    </location>
</feature>
<evidence type="ECO:0000256" key="1">
    <source>
        <dbReference type="SAM" id="MobiDB-lite"/>
    </source>
</evidence>
<dbReference type="EMBL" id="CP086718">
    <property type="protein sequence ID" value="WOO83581.1"/>
    <property type="molecule type" value="Genomic_DNA"/>
</dbReference>
<gene>
    <name evidence="2" type="ORF">LOC62_05G007099</name>
</gene>
<evidence type="ECO:0000313" key="3">
    <source>
        <dbReference type="Proteomes" id="UP000827549"/>
    </source>
</evidence>
<dbReference type="AlphaFoldDB" id="A0AAF0YFE7"/>
<accession>A0AAF0YFE7</accession>